<dbReference type="Proteomes" id="UP001597267">
    <property type="component" value="Unassembled WGS sequence"/>
</dbReference>
<dbReference type="Gene3D" id="1.10.10.10">
    <property type="entry name" value="Winged helix-like DNA-binding domain superfamily/Winged helix DNA-binding domain"/>
    <property type="match status" value="1"/>
</dbReference>
<organism evidence="2 3">
    <name type="scientific">Agrilactobacillus yilanensis</name>
    <dbReference type="NCBI Taxonomy" id="2485997"/>
    <lineage>
        <taxon>Bacteria</taxon>
        <taxon>Bacillati</taxon>
        <taxon>Bacillota</taxon>
        <taxon>Bacilli</taxon>
        <taxon>Lactobacillales</taxon>
        <taxon>Lactobacillaceae</taxon>
        <taxon>Agrilactobacillus</taxon>
    </lineage>
</organism>
<dbReference type="PROSITE" id="PS50995">
    <property type="entry name" value="HTH_MARR_2"/>
    <property type="match status" value="1"/>
</dbReference>
<feature type="domain" description="HTH marR-type" evidence="1">
    <location>
        <begin position="1"/>
        <end position="133"/>
    </location>
</feature>
<dbReference type="EMBL" id="JBHTOP010000023">
    <property type="protein sequence ID" value="MFD1672248.1"/>
    <property type="molecule type" value="Genomic_DNA"/>
</dbReference>
<reference evidence="3" key="1">
    <citation type="journal article" date="2019" name="Int. J. Syst. Evol. Microbiol.">
        <title>The Global Catalogue of Microorganisms (GCM) 10K type strain sequencing project: providing services to taxonomists for standard genome sequencing and annotation.</title>
        <authorList>
            <consortium name="The Broad Institute Genomics Platform"/>
            <consortium name="The Broad Institute Genome Sequencing Center for Infectious Disease"/>
            <person name="Wu L."/>
            <person name="Ma J."/>
        </authorList>
    </citation>
    <scope>NUCLEOTIDE SEQUENCE [LARGE SCALE GENOMIC DNA]</scope>
    <source>
        <strain evidence="3">CCM 8896</strain>
    </source>
</reference>
<comment type="caution">
    <text evidence="2">The sequence shown here is derived from an EMBL/GenBank/DDBJ whole genome shotgun (WGS) entry which is preliminary data.</text>
</comment>
<dbReference type="RefSeq" id="WP_125714871.1">
    <property type="nucleotide sequence ID" value="NZ_JBHTOP010000023.1"/>
</dbReference>
<dbReference type="InterPro" id="IPR036390">
    <property type="entry name" value="WH_DNA-bd_sf"/>
</dbReference>
<accession>A0ABW4J9J8</accession>
<evidence type="ECO:0000313" key="3">
    <source>
        <dbReference type="Proteomes" id="UP001597267"/>
    </source>
</evidence>
<keyword evidence="3" id="KW-1185">Reference proteome</keyword>
<dbReference type="InterPro" id="IPR000835">
    <property type="entry name" value="HTH_MarR-typ"/>
</dbReference>
<dbReference type="InterPro" id="IPR039422">
    <property type="entry name" value="MarR/SlyA-like"/>
</dbReference>
<evidence type="ECO:0000259" key="1">
    <source>
        <dbReference type="PROSITE" id="PS50995"/>
    </source>
</evidence>
<dbReference type="InterPro" id="IPR002577">
    <property type="entry name" value="HTH_HxlR"/>
</dbReference>
<sequence length="140" mass="16337">MQKNQVTRIYNVGKKIEQVLTAVLAESNLTIRLWTLLSLLQDGHTTNQALQIQLQTNKSTLSRQLNQLVQQDLIRLNEISSDRHQKHYQLTPHGLQVLNQATQQISQLDDAVFKYWSKDEKQFLTVLLNRFESDLIKRKV</sequence>
<dbReference type="PANTHER" id="PTHR33164:SF43">
    <property type="entry name" value="HTH-TYPE TRANSCRIPTIONAL REPRESSOR YETL"/>
    <property type="match status" value="1"/>
</dbReference>
<dbReference type="SUPFAM" id="SSF46785">
    <property type="entry name" value="Winged helix' DNA-binding domain"/>
    <property type="match status" value="1"/>
</dbReference>
<dbReference type="SMART" id="SM00347">
    <property type="entry name" value="HTH_MARR"/>
    <property type="match status" value="1"/>
</dbReference>
<dbReference type="PANTHER" id="PTHR33164">
    <property type="entry name" value="TRANSCRIPTIONAL REGULATOR, MARR FAMILY"/>
    <property type="match status" value="1"/>
</dbReference>
<protein>
    <submittedName>
        <fullName evidence="2">MarR family winged helix-turn-helix transcriptional regulator</fullName>
    </submittedName>
</protein>
<dbReference type="Pfam" id="PF01638">
    <property type="entry name" value="HxlR"/>
    <property type="match status" value="1"/>
</dbReference>
<evidence type="ECO:0000313" key="2">
    <source>
        <dbReference type="EMBL" id="MFD1672248.1"/>
    </source>
</evidence>
<dbReference type="InterPro" id="IPR036388">
    <property type="entry name" value="WH-like_DNA-bd_sf"/>
</dbReference>
<name>A0ABW4J9J8_9LACO</name>
<gene>
    <name evidence="2" type="ORF">ACFQ5M_09080</name>
</gene>
<proteinExistence type="predicted"/>